<sequence>MQAHEVERIAKAAATAAEDKKATDIIVLNVQSLTTMSDFFVICSANSRPQVEAVSRAVRDKMSEFGVTCRGVEGLDEARWVLLDFGDVVVHVFQPEDREFYHIERLWGDADIYTLGESAN</sequence>
<dbReference type="Gene3D" id="3.30.460.10">
    <property type="entry name" value="Beta Polymerase, domain 2"/>
    <property type="match status" value="1"/>
</dbReference>
<dbReference type="Proteomes" id="UP001597079">
    <property type="component" value="Unassembled WGS sequence"/>
</dbReference>
<keyword evidence="2" id="KW-0810">Translation regulation</keyword>
<dbReference type="PANTHER" id="PTHR21043">
    <property type="entry name" value="IOJAP SUPERFAMILY ORTHOLOG"/>
    <property type="match status" value="1"/>
</dbReference>
<dbReference type="RefSeq" id="WP_377945675.1">
    <property type="nucleotide sequence ID" value="NZ_JBHUCX010000099.1"/>
</dbReference>
<keyword evidence="2" id="KW-0963">Cytoplasm</keyword>
<keyword evidence="2" id="KW-0678">Repressor</keyword>
<dbReference type="InterPro" id="IPR043519">
    <property type="entry name" value="NT_sf"/>
</dbReference>
<keyword evidence="4" id="KW-1185">Reference proteome</keyword>
<dbReference type="SUPFAM" id="SSF81301">
    <property type="entry name" value="Nucleotidyltransferase"/>
    <property type="match status" value="1"/>
</dbReference>
<name>A0ABW4JP44_9BACL</name>
<dbReference type="EMBL" id="JBHUCX010000099">
    <property type="protein sequence ID" value="MFD1677761.1"/>
    <property type="molecule type" value="Genomic_DNA"/>
</dbReference>
<dbReference type="Pfam" id="PF02410">
    <property type="entry name" value="RsfS"/>
    <property type="match status" value="1"/>
</dbReference>
<dbReference type="NCBIfam" id="TIGR00090">
    <property type="entry name" value="rsfS_iojap_ybeB"/>
    <property type="match status" value="1"/>
</dbReference>
<proteinExistence type="inferred from homology"/>
<comment type="subunit">
    <text evidence="2">Interacts with ribosomal protein uL14 (rplN).</text>
</comment>
<evidence type="ECO:0000313" key="3">
    <source>
        <dbReference type="EMBL" id="MFD1677761.1"/>
    </source>
</evidence>
<reference evidence="4" key="1">
    <citation type="journal article" date="2019" name="Int. J. Syst. Evol. Microbiol.">
        <title>The Global Catalogue of Microorganisms (GCM) 10K type strain sequencing project: providing services to taxonomists for standard genome sequencing and annotation.</title>
        <authorList>
            <consortium name="The Broad Institute Genomics Platform"/>
            <consortium name="The Broad Institute Genome Sequencing Center for Infectious Disease"/>
            <person name="Wu L."/>
            <person name="Ma J."/>
        </authorList>
    </citation>
    <scope>NUCLEOTIDE SEQUENCE [LARGE SCALE GENOMIC DNA]</scope>
    <source>
        <strain evidence="4">CGMCC 1.12286</strain>
    </source>
</reference>
<dbReference type="HAMAP" id="MF_01477">
    <property type="entry name" value="Iojap_RsfS"/>
    <property type="match status" value="1"/>
</dbReference>
<evidence type="ECO:0000313" key="4">
    <source>
        <dbReference type="Proteomes" id="UP001597079"/>
    </source>
</evidence>
<comment type="function">
    <text evidence="2">Functions as a ribosomal silencing factor. Interacts with ribosomal protein uL14 (rplN), blocking formation of intersubunit bridge B8. Prevents association of the 30S and 50S ribosomal subunits and the formation of functional ribosomes, thus repressing translation.</text>
</comment>
<comment type="subcellular location">
    <subcellularLocation>
        <location evidence="2">Cytoplasm</location>
    </subcellularLocation>
</comment>
<accession>A0ABW4JP44</accession>
<comment type="similarity">
    <text evidence="1 2">Belongs to the Iojap/RsfS family.</text>
</comment>
<evidence type="ECO:0000256" key="1">
    <source>
        <dbReference type="ARBA" id="ARBA00010574"/>
    </source>
</evidence>
<protein>
    <recommendedName>
        <fullName evidence="2">Ribosomal silencing factor RsfS</fullName>
    </recommendedName>
</protein>
<comment type="caution">
    <text evidence="3">The sequence shown here is derived from an EMBL/GenBank/DDBJ whole genome shotgun (WGS) entry which is preliminary data.</text>
</comment>
<dbReference type="InterPro" id="IPR004394">
    <property type="entry name" value="Iojap/RsfS/C7orf30"/>
</dbReference>
<dbReference type="PANTHER" id="PTHR21043:SF0">
    <property type="entry name" value="MITOCHONDRIAL ASSEMBLY OF RIBOSOMAL LARGE SUBUNIT PROTEIN 1"/>
    <property type="match status" value="1"/>
</dbReference>
<organism evidence="3 4">
    <name type="scientific">Alicyclobacillus fodiniaquatilis</name>
    <dbReference type="NCBI Taxonomy" id="1661150"/>
    <lineage>
        <taxon>Bacteria</taxon>
        <taxon>Bacillati</taxon>
        <taxon>Bacillota</taxon>
        <taxon>Bacilli</taxon>
        <taxon>Bacillales</taxon>
        <taxon>Alicyclobacillaceae</taxon>
        <taxon>Alicyclobacillus</taxon>
    </lineage>
</organism>
<evidence type="ECO:0000256" key="2">
    <source>
        <dbReference type="HAMAP-Rule" id="MF_01477"/>
    </source>
</evidence>
<gene>
    <name evidence="2 3" type="primary">rsfS</name>
    <name evidence="3" type="ORF">ACFSB2_24160</name>
</gene>